<dbReference type="PATRIC" id="fig|1284240.4.peg.3792"/>
<evidence type="ECO:0000313" key="2">
    <source>
        <dbReference type="Proteomes" id="UP000054226"/>
    </source>
</evidence>
<dbReference type="Proteomes" id="UP000054226">
    <property type="component" value="Unassembled WGS sequence"/>
</dbReference>
<comment type="caution">
    <text evidence="1">The sequence shown here is derived from an EMBL/GenBank/DDBJ whole genome shotgun (WGS) entry which is preliminary data.</text>
</comment>
<dbReference type="EMBL" id="AOHO01000055">
    <property type="protein sequence ID" value="EME58633.1"/>
    <property type="molecule type" value="Genomic_DNA"/>
</dbReference>
<name>M2ZCK5_9PSEU</name>
<gene>
    <name evidence="1" type="ORF">H074_18678</name>
</gene>
<reference evidence="1 2" key="1">
    <citation type="journal article" date="2013" name="Genome Announc.">
        <title>Draft Genome Sequence of Amycolatopsis decaplanina Strain DSM 44594T.</title>
        <authorList>
            <person name="Kaur N."/>
            <person name="Kumar S."/>
            <person name="Bala M."/>
            <person name="Raghava G.P."/>
            <person name="Mayilraj S."/>
        </authorList>
    </citation>
    <scope>NUCLEOTIDE SEQUENCE [LARGE SCALE GENOMIC DNA]</scope>
    <source>
        <strain evidence="1 2">DSM 44594</strain>
    </source>
</reference>
<organism evidence="1 2">
    <name type="scientific">Amycolatopsis decaplanina DSM 44594</name>
    <dbReference type="NCBI Taxonomy" id="1284240"/>
    <lineage>
        <taxon>Bacteria</taxon>
        <taxon>Bacillati</taxon>
        <taxon>Actinomycetota</taxon>
        <taxon>Actinomycetes</taxon>
        <taxon>Pseudonocardiales</taxon>
        <taxon>Pseudonocardiaceae</taxon>
        <taxon>Amycolatopsis</taxon>
    </lineage>
</organism>
<evidence type="ECO:0000313" key="1">
    <source>
        <dbReference type="EMBL" id="EME58633.1"/>
    </source>
</evidence>
<protein>
    <submittedName>
        <fullName evidence="1">Uncharacterized protein</fullName>
    </submittedName>
</protein>
<accession>M2ZCK5</accession>
<dbReference type="OrthoDB" id="9945120at2"/>
<dbReference type="AlphaFoldDB" id="M2ZCK5"/>
<sequence length="87" mass="9726">MSSDDTKRDLENVRQTITDDIQASQKAIEYKWGEAQTFFAASVAGYNNLAGVEQVHDLFRRGNEVLTDFIAVQTMLSVTLMGIKGRL</sequence>
<keyword evidence="2" id="KW-1185">Reference proteome</keyword>
<dbReference type="RefSeq" id="WP_007031589.1">
    <property type="nucleotide sequence ID" value="NZ_AOHO01000055.1"/>
</dbReference>
<proteinExistence type="predicted"/>